<dbReference type="InterPro" id="IPR011330">
    <property type="entry name" value="Glyco_hydro/deAcase_b/a-brl"/>
</dbReference>
<dbReference type="Gene3D" id="3.20.20.370">
    <property type="entry name" value="Glycoside hydrolase/deacetylase"/>
    <property type="match status" value="1"/>
</dbReference>
<evidence type="ECO:0000256" key="5">
    <source>
        <dbReference type="ARBA" id="ARBA00023277"/>
    </source>
</evidence>
<evidence type="ECO:0000256" key="3">
    <source>
        <dbReference type="ARBA" id="ARBA00022801"/>
    </source>
</evidence>
<evidence type="ECO:0000313" key="7">
    <source>
        <dbReference type="Proteomes" id="UP001305521"/>
    </source>
</evidence>
<keyword evidence="7" id="KW-1185">Reference proteome</keyword>
<dbReference type="PANTHER" id="PTHR31609">
    <property type="entry name" value="YDJC DEACETYLASE FAMILY MEMBER"/>
    <property type="match status" value="1"/>
</dbReference>
<dbReference type="PANTHER" id="PTHR31609:SF1">
    <property type="entry name" value="CARBOHYDRATE DEACETYLASE"/>
    <property type="match status" value="1"/>
</dbReference>
<name>A0ABZ0PE90_9PROT</name>
<evidence type="ECO:0000256" key="4">
    <source>
        <dbReference type="ARBA" id="ARBA00022842"/>
    </source>
</evidence>
<keyword evidence="3" id="KW-0378">Hydrolase</keyword>
<comment type="cofactor">
    <cofactor evidence="1">
        <name>Mg(2+)</name>
        <dbReference type="ChEBI" id="CHEBI:18420"/>
    </cofactor>
</comment>
<evidence type="ECO:0000313" key="6">
    <source>
        <dbReference type="EMBL" id="WPB83515.1"/>
    </source>
</evidence>
<evidence type="ECO:0000256" key="2">
    <source>
        <dbReference type="ARBA" id="ARBA00022723"/>
    </source>
</evidence>
<dbReference type="InterPro" id="IPR006879">
    <property type="entry name" value="YdjC-like"/>
</dbReference>
<proteinExistence type="predicted"/>
<organism evidence="6 7">
    <name type="scientific">Sediminicoccus rosea</name>
    <dbReference type="NCBI Taxonomy" id="1225128"/>
    <lineage>
        <taxon>Bacteria</taxon>
        <taxon>Pseudomonadati</taxon>
        <taxon>Pseudomonadota</taxon>
        <taxon>Alphaproteobacteria</taxon>
        <taxon>Acetobacterales</taxon>
        <taxon>Roseomonadaceae</taxon>
        <taxon>Sediminicoccus</taxon>
    </lineage>
</organism>
<dbReference type="InterPro" id="IPR017836">
    <property type="entry name" value="Hopanoid_biosynth-assoc_HpnK"/>
</dbReference>
<reference evidence="6 7" key="1">
    <citation type="submission" date="2023-11" db="EMBL/GenBank/DDBJ databases">
        <title>Arctic aerobic anoxygenic photoheterotroph Sediminicoccus rosea KRV36 adapts its photosynthesis to long days of polar summer.</title>
        <authorList>
            <person name="Tomasch J."/>
            <person name="Kopejtka K."/>
            <person name="Bily T."/>
            <person name="Gardiner A.T."/>
            <person name="Gardian Z."/>
            <person name="Shivaramu S."/>
            <person name="Koblizek M."/>
            <person name="Engelhardt F."/>
            <person name="Kaftan D."/>
        </authorList>
    </citation>
    <scope>NUCLEOTIDE SEQUENCE [LARGE SCALE GENOMIC DNA]</scope>
    <source>
        <strain evidence="6 7">R-30</strain>
    </source>
</reference>
<dbReference type="EMBL" id="CP137852">
    <property type="protein sequence ID" value="WPB83515.1"/>
    <property type="molecule type" value="Genomic_DNA"/>
</dbReference>
<keyword evidence="5" id="KW-0119">Carbohydrate metabolism</keyword>
<accession>A0ABZ0PE90</accession>
<dbReference type="SUPFAM" id="SSF88713">
    <property type="entry name" value="Glycoside hydrolase/deacetylase"/>
    <property type="match status" value="1"/>
</dbReference>
<sequence length="286" mass="30165">MKRLIFTADDLGLAPETNEAIERAHREGVLTAASLMVGEAGFEEGVRVARANPGLAVGLHLTLTDGVPVLPAAQIPGLTQKNGRFRDDMAALGLLLALSPVARAELAAEVAAQVERFMATGLGCDHVNAHKHYHLHPLIAAALMQAAAGAGVRCIRLPWEPQALVRAVDPASPRTAEWALGPWCRTLRRRALNWNLMAPDRVVGLAWSGHFGTARLRGVLPRLPDGVTELYFHPAVAGGFPGSAAGYDYTGELAALCDPAVGEALAGVERGGYAAMLLPKPLPPLS</sequence>
<dbReference type="Proteomes" id="UP001305521">
    <property type="component" value="Chromosome"/>
</dbReference>
<keyword evidence="2" id="KW-0479">Metal-binding</keyword>
<protein>
    <submittedName>
        <fullName evidence="6">Hopanoid biosynthesis-associated protein HpnK</fullName>
    </submittedName>
</protein>
<gene>
    <name evidence="6" type="primary">hpnK</name>
    <name evidence="6" type="ORF">R9Z33_15540</name>
</gene>
<keyword evidence="4" id="KW-0460">Magnesium</keyword>
<dbReference type="RefSeq" id="WP_318647490.1">
    <property type="nucleotide sequence ID" value="NZ_CP137852.1"/>
</dbReference>
<dbReference type="NCBIfam" id="TIGR03473">
    <property type="entry name" value="HpnK"/>
    <property type="match status" value="1"/>
</dbReference>
<evidence type="ECO:0000256" key="1">
    <source>
        <dbReference type="ARBA" id="ARBA00001946"/>
    </source>
</evidence>
<dbReference type="Pfam" id="PF04794">
    <property type="entry name" value="YdjC"/>
    <property type="match status" value="1"/>
</dbReference>